<dbReference type="HOGENOM" id="CLU_509925_0_0_1"/>
<gene>
    <name evidence="1" type="ORF">H312_02501</name>
</gene>
<protein>
    <submittedName>
        <fullName evidence="1">Uncharacterized protein</fullName>
    </submittedName>
</protein>
<organism evidence="1 2">
    <name type="scientific">Anncaliia algerae PRA339</name>
    <dbReference type="NCBI Taxonomy" id="1288291"/>
    <lineage>
        <taxon>Eukaryota</taxon>
        <taxon>Fungi</taxon>
        <taxon>Fungi incertae sedis</taxon>
        <taxon>Microsporidia</taxon>
        <taxon>Tubulinosematoidea</taxon>
        <taxon>Tubulinosematidae</taxon>
        <taxon>Anncaliia</taxon>
    </lineage>
</organism>
<evidence type="ECO:0000313" key="1">
    <source>
        <dbReference type="EMBL" id="KCZ80097.1"/>
    </source>
</evidence>
<proteinExistence type="predicted"/>
<evidence type="ECO:0000313" key="2">
    <source>
        <dbReference type="Proteomes" id="UP000030655"/>
    </source>
</evidence>
<sequence>MENGLINILSGLQNHPSLVLELIQLCEKNEEVKEKIMNKVFFDSLPILLHSEYFKETIILLVNLSETFVHDYFYEKKFLFFVVDKIYENVLLLIEEIKEEDNESIESYDNSISTMKEFNENSNKPNKEEINSLKDLLNNSENSAEKEFLENYSNSSLHIKKVNHSLLINLLKLTRNLIKNDKRDIICTLLYNLGYFFLINNLDFPIVEEIYNLIFNNLLNVNENLTRSNKNYIKEEGILEYQRKYFGSKVILKNKPLVVRSKLNYNYRGGSKIHLNLITSTSILYRNVLIYALTVKNDHENVNKLCESFIREKFINNLLEDESNLRILLIIFYIIYKEKRISLFLSINLNLFSKFKNKSTELIDLIYLVNLLSKDYKGEHALNIFFNENEYVFLFDYLKYDTFTVVEGSFTDRVLYLLNDCFDSFDKKYFNKISHLIILSTINHEISHKISKSIIDYLKEDPLNLGRILFTIKEKKKKCKKSSGKRIPENFDSFKKESKIINENEFTLQEDFSEEEFFKSEENNFDIYNTNDNQ</sequence>
<dbReference type="AlphaFoldDB" id="A0A059EZ30"/>
<keyword evidence="2" id="KW-1185">Reference proteome</keyword>
<name>A0A059EZ30_9MICR</name>
<reference evidence="2" key="1">
    <citation type="submission" date="2013-02" db="EMBL/GenBank/DDBJ databases">
        <authorList>
            <consortium name="The Broad Institute Genome Sequencing Platform"/>
            <person name="Cuomo C."/>
            <person name="Becnel J."/>
            <person name="Sanscrainte N."/>
            <person name="Walker B."/>
            <person name="Young S.K."/>
            <person name="Zeng Q."/>
            <person name="Gargeya S."/>
            <person name="Fitzgerald M."/>
            <person name="Haas B."/>
            <person name="Abouelleil A."/>
            <person name="Alvarado L."/>
            <person name="Arachchi H.M."/>
            <person name="Berlin A.M."/>
            <person name="Chapman S.B."/>
            <person name="Dewar J."/>
            <person name="Goldberg J."/>
            <person name="Griggs A."/>
            <person name="Gujja S."/>
            <person name="Hansen M."/>
            <person name="Howarth C."/>
            <person name="Imamovic A."/>
            <person name="Larimer J."/>
            <person name="McCowan C."/>
            <person name="Murphy C."/>
            <person name="Neiman D."/>
            <person name="Pearson M."/>
            <person name="Priest M."/>
            <person name="Roberts A."/>
            <person name="Saif S."/>
            <person name="Shea T."/>
            <person name="Sisk P."/>
            <person name="Sykes S."/>
            <person name="Wortman J."/>
            <person name="Nusbaum C."/>
            <person name="Birren B."/>
        </authorList>
    </citation>
    <scope>NUCLEOTIDE SEQUENCE [LARGE SCALE GENOMIC DNA]</scope>
    <source>
        <strain evidence="2">PRA339</strain>
    </source>
</reference>
<accession>A0A059EZ30</accession>
<dbReference type="VEuPathDB" id="MicrosporidiaDB:H312_02501"/>
<reference evidence="1 2" key="2">
    <citation type="submission" date="2014-03" db="EMBL/GenBank/DDBJ databases">
        <title>The Genome Sequence of Anncaliia algerae insect isolate PRA339.</title>
        <authorList>
            <consortium name="The Broad Institute Genome Sequencing Platform"/>
            <consortium name="The Broad Institute Genome Sequencing Center for Infectious Disease"/>
            <person name="Cuomo C."/>
            <person name="Becnel J."/>
            <person name="Sanscrainte N."/>
            <person name="Walker B."/>
            <person name="Young S.K."/>
            <person name="Zeng Q."/>
            <person name="Gargeya S."/>
            <person name="Fitzgerald M."/>
            <person name="Haas B."/>
            <person name="Abouelleil A."/>
            <person name="Alvarado L."/>
            <person name="Arachchi H.M."/>
            <person name="Berlin A.M."/>
            <person name="Chapman S.B."/>
            <person name="Dewar J."/>
            <person name="Goldberg J."/>
            <person name="Griggs A."/>
            <person name="Gujja S."/>
            <person name="Hansen M."/>
            <person name="Howarth C."/>
            <person name="Imamovic A."/>
            <person name="Larimer J."/>
            <person name="McCowan C."/>
            <person name="Murphy C."/>
            <person name="Neiman D."/>
            <person name="Pearson M."/>
            <person name="Priest M."/>
            <person name="Roberts A."/>
            <person name="Saif S."/>
            <person name="Shea T."/>
            <person name="Sisk P."/>
            <person name="Sykes S."/>
            <person name="Wortman J."/>
            <person name="Nusbaum C."/>
            <person name="Birren B."/>
        </authorList>
    </citation>
    <scope>NUCLEOTIDE SEQUENCE [LARGE SCALE GENOMIC DNA]</scope>
    <source>
        <strain evidence="1 2">PRA339</strain>
    </source>
</reference>
<dbReference type="Proteomes" id="UP000030655">
    <property type="component" value="Unassembled WGS sequence"/>
</dbReference>
<dbReference type="OrthoDB" id="10390988at2759"/>
<dbReference type="EMBL" id="KK365204">
    <property type="protein sequence ID" value="KCZ80097.1"/>
    <property type="molecule type" value="Genomic_DNA"/>
</dbReference>